<evidence type="ECO:0000256" key="5">
    <source>
        <dbReference type="ARBA" id="ARBA00022968"/>
    </source>
</evidence>
<keyword evidence="7" id="KW-0472">Membrane</keyword>
<feature type="compositionally biased region" description="Polar residues" evidence="8">
    <location>
        <begin position="27"/>
        <end position="38"/>
    </location>
</feature>
<evidence type="ECO:0000259" key="9">
    <source>
        <dbReference type="PROSITE" id="PS50053"/>
    </source>
</evidence>
<gene>
    <name evidence="10" type="ORF">EVOR1521_LOCUS28000</name>
</gene>
<protein>
    <recommendedName>
        <fullName evidence="9">Ubiquitin-like domain-containing protein</fullName>
    </recommendedName>
</protein>
<evidence type="ECO:0000256" key="8">
    <source>
        <dbReference type="SAM" id="MobiDB-lite"/>
    </source>
</evidence>
<dbReference type="InterPro" id="IPR000626">
    <property type="entry name" value="Ubiquitin-like_dom"/>
</dbReference>
<dbReference type="InterPro" id="IPR029071">
    <property type="entry name" value="Ubiquitin-like_domsf"/>
</dbReference>
<dbReference type="CDD" id="cd17039">
    <property type="entry name" value="Ubl_ubiquitin_like"/>
    <property type="match status" value="1"/>
</dbReference>
<evidence type="ECO:0000313" key="11">
    <source>
        <dbReference type="Proteomes" id="UP001178507"/>
    </source>
</evidence>
<comment type="subcellular location">
    <subcellularLocation>
        <location evidence="1">Membrane</location>
        <topology evidence="1">Single-pass type II membrane protein</topology>
    </subcellularLocation>
</comment>
<comment type="caution">
    <text evidence="10">The sequence shown here is derived from an EMBL/GenBank/DDBJ whole genome shotgun (WGS) entry which is preliminary data.</text>
</comment>
<evidence type="ECO:0000256" key="4">
    <source>
        <dbReference type="ARBA" id="ARBA00022692"/>
    </source>
</evidence>
<organism evidence="10 11">
    <name type="scientific">Effrenium voratum</name>
    <dbReference type="NCBI Taxonomy" id="2562239"/>
    <lineage>
        <taxon>Eukaryota</taxon>
        <taxon>Sar</taxon>
        <taxon>Alveolata</taxon>
        <taxon>Dinophyceae</taxon>
        <taxon>Suessiales</taxon>
        <taxon>Symbiodiniaceae</taxon>
        <taxon>Effrenium</taxon>
    </lineage>
</organism>
<dbReference type="Proteomes" id="UP001178507">
    <property type="component" value="Unassembled WGS sequence"/>
</dbReference>
<feature type="domain" description="Ubiquitin-like" evidence="9">
    <location>
        <begin position="407"/>
        <end position="462"/>
    </location>
</feature>
<dbReference type="GO" id="GO:0016020">
    <property type="term" value="C:membrane"/>
    <property type="evidence" value="ECO:0007669"/>
    <property type="project" value="UniProtKB-SubCell"/>
</dbReference>
<evidence type="ECO:0000256" key="1">
    <source>
        <dbReference type="ARBA" id="ARBA00004606"/>
    </source>
</evidence>
<feature type="compositionally biased region" description="Basic and acidic residues" evidence="8">
    <location>
        <begin position="1"/>
        <end position="14"/>
    </location>
</feature>
<sequence>MAMKSRFETSRGARDVVSPSPTAKYRQPSTGSRSPSTVSLLGAEARGSLSLSRLDSPMATLRPSTPTYGFGAVSSTRLDLSRTDLMGMDVGDSESTVRSGIEEVRSSVRDLQRQVKQAPRSWRADIEAAVDALKDALLAIWSTFADAEAAASTYDVALGVVVVTSALEEYSSRVLLARQTWARGPEILFVAGAQGNASLGVESLPCGDDEGRGVCCKTLLGLKLALRRFPNAQWLVRAVDDTAVFPQHLVRELALFDARSFVYLGAPSLTLLCHMAKFAGQCAELHGGGGGGVVLSRPLVQRLLQFEELFLQECRHDDAFLGHFLRYVLDVHLLALPGISQEPRFASAERWDGGLPSCPWPLPGPVYSPLEDWGPLQPFAPLDATRLCLVHSARRPAPAGQEEVKEIHLEVRGLTGLLRPVEVDASISIQELRQKLEEELGIPAKEQQLVVGTVPLDGQNVGAVLKGQEPAPELTVVRVEQESQEPSGWLDRDAWNWR</sequence>
<evidence type="ECO:0000256" key="3">
    <source>
        <dbReference type="ARBA" id="ARBA00022679"/>
    </source>
</evidence>
<dbReference type="Pfam" id="PF02434">
    <property type="entry name" value="Fringe"/>
    <property type="match status" value="1"/>
</dbReference>
<evidence type="ECO:0000256" key="6">
    <source>
        <dbReference type="ARBA" id="ARBA00022989"/>
    </source>
</evidence>
<proteinExistence type="predicted"/>
<keyword evidence="4" id="KW-0812">Transmembrane</keyword>
<dbReference type="SUPFAM" id="SSF54236">
    <property type="entry name" value="Ubiquitin-like"/>
    <property type="match status" value="1"/>
</dbReference>
<dbReference type="PROSITE" id="PS50053">
    <property type="entry name" value="UBIQUITIN_2"/>
    <property type="match status" value="1"/>
</dbReference>
<evidence type="ECO:0000256" key="2">
    <source>
        <dbReference type="ARBA" id="ARBA00022676"/>
    </source>
</evidence>
<dbReference type="AlphaFoldDB" id="A0AA36JHV5"/>
<dbReference type="GO" id="GO:0016757">
    <property type="term" value="F:glycosyltransferase activity"/>
    <property type="evidence" value="ECO:0007669"/>
    <property type="project" value="UniProtKB-KW"/>
</dbReference>
<keyword evidence="6" id="KW-1133">Transmembrane helix</keyword>
<reference evidence="10" key="1">
    <citation type="submission" date="2023-08" db="EMBL/GenBank/DDBJ databases">
        <authorList>
            <person name="Chen Y."/>
            <person name="Shah S."/>
            <person name="Dougan E. K."/>
            <person name="Thang M."/>
            <person name="Chan C."/>
        </authorList>
    </citation>
    <scope>NUCLEOTIDE SEQUENCE</scope>
</reference>
<dbReference type="Gene3D" id="3.10.20.90">
    <property type="entry name" value="Phosphatidylinositol 3-kinase Catalytic Subunit, Chain A, domain 1"/>
    <property type="match status" value="1"/>
</dbReference>
<feature type="region of interest" description="Disordered" evidence="8">
    <location>
        <begin position="1"/>
        <end position="38"/>
    </location>
</feature>
<keyword evidence="5" id="KW-0735">Signal-anchor</keyword>
<evidence type="ECO:0000256" key="7">
    <source>
        <dbReference type="ARBA" id="ARBA00023136"/>
    </source>
</evidence>
<name>A0AA36JHV5_9DINO</name>
<accession>A0AA36JHV5</accession>
<dbReference type="Gene3D" id="3.90.550.50">
    <property type="match status" value="1"/>
</dbReference>
<keyword evidence="3" id="KW-0808">Transferase</keyword>
<keyword evidence="2" id="KW-0328">Glycosyltransferase</keyword>
<dbReference type="EMBL" id="CAUJNA010003607">
    <property type="protein sequence ID" value="CAJ1405911.1"/>
    <property type="molecule type" value="Genomic_DNA"/>
</dbReference>
<keyword evidence="11" id="KW-1185">Reference proteome</keyword>
<dbReference type="InterPro" id="IPR003378">
    <property type="entry name" value="Fringe-like_glycosylTrfase"/>
</dbReference>
<evidence type="ECO:0000313" key="10">
    <source>
        <dbReference type="EMBL" id="CAJ1405911.1"/>
    </source>
</evidence>